<reference evidence="10" key="2">
    <citation type="submission" date="2025-08" db="UniProtKB">
        <authorList>
            <consortium name="Ensembl"/>
        </authorList>
    </citation>
    <scope>IDENTIFICATION</scope>
</reference>
<evidence type="ECO:0000256" key="4">
    <source>
        <dbReference type="ARBA" id="ARBA00016397"/>
    </source>
</evidence>
<accession>A0A665TTN7</accession>
<dbReference type="Ensembl" id="ENSENLT00000008757.1">
    <property type="protein sequence ID" value="ENSENLP00000008371.1"/>
    <property type="gene ID" value="ENSENLG00000004076.1"/>
</dbReference>
<sequence length="277" mass="31607">MKAGRGSNRELSKTPKLNKKRRQEATKQETKHMDQVLEDDGTDIQPKPGQKRKGSSSVPTKAKKAKGRDSWELMPPFAILALENIMDLSILTTLALRRTEKKESQEHLNIMKNRFISQCGQLKVPVQKQKYLEHSSFSNQEEAKKSTVGKKTLDTLEGDLKAVVHALESAEEQSNALEHSCRTLRERVEEEEEKAKQIPEQRVLNLPHYLLQRDGTLDIWKRKTISDNDSEIMARKLGEILQKSEAIQDAQVLLLHAHKHFDQLVNPNLNLGSDIPR</sequence>
<evidence type="ECO:0000256" key="6">
    <source>
        <dbReference type="ARBA" id="ARBA00023242"/>
    </source>
</evidence>
<feature type="region of interest" description="Disordered" evidence="9">
    <location>
        <begin position="1"/>
        <end position="69"/>
    </location>
</feature>
<dbReference type="Proteomes" id="UP000472264">
    <property type="component" value="Chromosome 3"/>
</dbReference>
<evidence type="ECO:0000313" key="10">
    <source>
        <dbReference type="Ensembl" id="ENSENLP00000008371.1"/>
    </source>
</evidence>
<dbReference type="RefSeq" id="XP_029354842.1">
    <property type="nucleotide sequence ID" value="XM_029498982.1"/>
</dbReference>
<dbReference type="OMA" id="LESKIHW"/>
<dbReference type="CTD" id="55166"/>
<reference evidence="10" key="3">
    <citation type="submission" date="2025-09" db="UniProtKB">
        <authorList>
            <consortium name="Ensembl"/>
        </authorList>
    </citation>
    <scope>IDENTIFICATION</scope>
</reference>
<keyword evidence="7" id="KW-0137">Centromere</keyword>
<evidence type="ECO:0000256" key="8">
    <source>
        <dbReference type="SAM" id="Coils"/>
    </source>
</evidence>
<feature type="compositionally biased region" description="Basic and acidic residues" evidence="9">
    <location>
        <begin position="23"/>
        <end position="35"/>
    </location>
</feature>
<evidence type="ECO:0000256" key="7">
    <source>
        <dbReference type="ARBA" id="ARBA00023328"/>
    </source>
</evidence>
<evidence type="ECO:0000313" key="11">
    <source>
        <dbReference type="Proteomes" id="UP000472264"/>
    </source>
</evidence>
<keyword evidence="6" id="KW-0539">Nucleus</keyword>
<organism evidence="10 11">
    <name type="scientific">Echeneis naucrates</name>
    <name type="common">Live sharksucker</name>
    <dbReference type="NCBI Taxonomy" id="173247"/>
    <lineage>
        <taxon>Eukaryota</taxon>
        <taxon>Metazoa</taxon>
        <taxon>Chordata</taxon>
        <taxon>Craniata</taxon>
        <taxon>Vertebrata</taxon>
        <taxon>Euteleostomi</taxon>
        <taxon>Actinopterygii</taxon>
        <taxon>Neopterygii</taxon>
        <taxon>Teleostei</taxon>
        <taxon>Neoteleostei</taxon>
        <taxon>Acanthomorphata</taxon>
        <taxon>Carangaria</taxon>
        <taxon>Carangiformes</taxon>
        <taxon>Echeneidae</taxon>
        <taxon>Echeneis</taxon>
    </lineage>
</organism>
<evidence type="ECO:0000256" key="2">
    <source>
        <dbReference type="ARBA" id="ARBA00004584"/>
    </source>
</evidence>
<comment type="similarity">
    <text evidence="3">Belongs to the CENP-Q/OKP1 family.</text>
</comment>
<dbReference type="InParanoid" id="A0A665TTN7"/>
<protein>
    <recommendedName>
        <fullName evidence="4">Centromere protein Q</fullName>
    </recommendedName>
</protein>
<gene>
    <name evidence="10" type="primary">LOC115041507</name>
</gene>
<dbReference type="InterPro" id="IPR025212">
    <property type="entry name" value="CAD_CENP-Q"/>
</dbReference>
<keyword evidence="8" id="KW-0175">Coiled coil</keyword>
<evidence type="ECO:0000256" key="9">
    <source>
        <dbReference type="SAM" id="MobiDB-lite"/>
    </source>
</evidence>
<dbReference type="OrthoDB" id="8927710at2759"/>
<keyword evidence="5" id="KW-0158">Chromosome</keyword>
<evidence type="ECO:0000256" key="3">
    <source>
        <dbReference type="ARBA" id="ARBA00008191"/>
    </source>
</evidence>
<keyword evidence="11" id="KW-1185">Reference proteome</keyword>
<dbReference type="PANTHER" id="PTHR31345:SF3">
    <property type="entry name" value="CENTROMERE PROTEIN Q"/>
    <property type="match status" value="1"/>
</dbReference>
<reference evidence="10" key="1">
    <citation type="submission" date="2021-04" db="EMBL/GenBank/DDBJ databases">
        <authorList>
            <consortium name="Wellcome Sanger Institute Data Sharing"/>
        </authorList>
    </citation>
    <scope>NUCLEOTIDE SEQUENCE [LARGE SCALE GENOMIC DNA]</scope>
</reference>
<comment type="subcellular location">
    <subcellularLocation>
        <location evidence="2">Chromosome</location>
        <location evidence="2">Centromere</location>
    </subcellularLocation>
    <subcellularLocation>
        <location evidence="1">Nucleus</location>
    </subcellularLocation>
</comment>
<dbReference type="GO" id="GO:0000775">
    <property type="term" value="C:chromosome, centromeric region"/>
    <property type="evidence" value="ECO:0007669"/>
    <property type="project" value="UniProtKB-SubCell"/>
</dbReference>
<evidence type="ECO:0000256" key="5">
    <source>
        <dbReference type="ARBA" id="ARBA00022454"/>
    </source>
</evidence>
<proteinExistence type="inferred from homology"/>
<feature type="coiled-coil region" evidence="8">
    <location>
        <begin position="153"/>
        <end position="201"/>
    </location>
</feature>
<dbReference type="GO" id="GO:0005634">
    <property type="term" value="C:nucleus"/>
    <property type="evidence" value="ECO:0007669"/>
    <property type="project" value="UniProtKB-SubCell"/>
</dbReference>
<dbReference type="Pfam" id="PF13094">
    <property type="entry name" value="CENP-Q"/>
    <property type="match status" value="1"/>
</dbReference>
<name>A0A665TTN7_ECHNA</name>
<evidence type="ECO:0000256" key="1">
    <source>
        <dbReference type="ARBA" id="ARBA00004123"/>
    </source>
</evidence>
<dbReference type="GeneID" id="115041507"/>
<dbReference type="AlphaFoldDB" id="A0A665TTN7"/>
<dbReference type="PANTHER" id="PTHR31345">
    <property type="entry name" value="CENTROMERE PROTEIN Q"/>
    <property type="match status" value="1"/>
</dbReference>